<feature type="domain" description="Transposase IS116/IS110/IS902 C-terminal" evidence="2">
    <location>
        <begin position="255"/>
        <end position="336"/>
    </location>
</feature>
<comment type="caution">
    <text evidence="3">The sequence shown here is derived from an EMBL/GenBank/DDBJ whole genome shotgun (WGS) entry which is preliminary data.</text>
</comment>
<sequence length="416" mass="45565">MQVIFERCAGLDVHRDTAVATVRSLGQRRGSRATETRTFKTTVRALADLGDWLVCEGVELVGMEATGVYWKPVFAALEGRFTCWLVNAAHLRNVPGRKTDVADSVWIARILECGLVRPSFVPVQEFRELRDLTRARTAVSQERVRVIQRLEKVLQDAGIKLTSVASQVWSKTARAVLEALLDGVTSPVELAALAKGRLRSKREALEEALEHRFRVEHHGVIVRGLLAHIDGLEQRLDAYDAEIAIRLAPHQEVLELIQTIPGVGAKVAQVLIAEIGLDMSAFPSSAHLASWAGVCPGNHASGGKRRGGRSRPGPKWLKAALTEAAWGAVKAKGTYLHAHHMQIKGRAGGFKALGATRHDIVVAYWHIVHDQVPYRELGPDWAARRFSPEQRARRLTAQLEALGFDVTIGPAGTGPA</sequence>
<organism evidence="3 4">
    <name type="scientific">Streptomyces mirabilis</name>
    <dbReference type="NCBI Taxonomy" id="68239"/>
    <lineage>
        <taxon>Bacteria</taxon>
        <taxon>Bacillati</taxon>
        <taxon>Actinomycetota</taxon>
        <taxon>Actinomycetes</taxon>
        <taxon>Kitasatosporales</taxon>
        <taxon>Streptomycetaceae</taxon>
        <taxon>Streptomyces</taxon>
    </lineage>
</organism>
<dbReference type="InterPro" id="IPR047650">
    <property type="entry name" value="Transpos_IS110"/>
</dbReference>
<evidence type="ECO:0000313" key="3">
    <source>
        <dbReference type="EMBL" id="MDU8991547.1"/>
    </source>
</evidence>
<dbReference type="NCBIfam" id="NF033542">
    <property type="entry name" value="transpos_IS110"/>
    <property type="match status" value="1"/>
</dbReference>
<evidence type="ECO:0000259" key="2">
    <source>
        <dbReference type="Pfam" id="PF02371"/>
    </source>
</evidence>
<feature type="domain" description="Transposase IS110-like N-terminal" evidence="1">
    <location>
        <begin position="9"/>
        <end position="156"/>
    </location>
</feature>
<gene>
    <name evidence="3" type="ORF">PU648_03935</name>
</gene>
<name>A0ABU3UCA3_9ACTN</name>
<accession>A0ABU3UCA3</accession>
<dbReference type="Pfam" id="PF01548">
    <property type="entry name" value="DEDD_Tnp_IS110"/>
    <property type="match status" value="1"/>
</dbReference>
<keyword evidence="4" id="KW-1185">Reference proteome</keyword>
<proteinExistence type="predicted"/>
<evidence type="ECO:0000313" key="4">
    <source>
        <dbReference type="Proteomes" id="UP001257627"/>
    </source>
</evidence>
<protein>
    <submittedName>
        <fullName evidence="3">IS110 family transposase</fullName>
    </submittedName>
</protein>
<evidence type="ECO:0000259" key="1">
    <source>
        <dbReference type="Pfam" id="PF01548"/>
    </source>
</evidence>
<dbReference type="InterPro" id="IPR003346">
    <property type="entry name" value="Transposase_20"/>
</dbReference>
<dbReference type="PANTHER" id="PTHR33055:SF15">
    <property type="entry name" value="TRANSPOSASE-RELATED"/>
    <property type="match status" value="1"/>
</dbReference>
<dbReference type="RefSeq" id="WP_266943007.1">
    <property type="nucleotide sequence ID" value="NZ_JAPEMK010000001.1"/>
</dbReference>
<reference evidence="3 4" key="1">
    <citation type="submission" date="2023-02" db="EMBL/GenBank/DDBJ databases">
        <authorList>
            <person name="Maleckis M."/>
        </authorList>
    </citation>
    <scope>NUCLEOTIDE SEQUENCE [LARGE SCALE GENOMIC DNA]</scope>
    <source>
        <strain evidence="3 4">P8-A2</strain>
    </source>
</reference>
<dbReference type="EMBL" id="JARAKF010000001">
    <property type="protein sequence ID" value="MDU8991547.1"/>
    <property type="molecule type" value="Genomic_DNA"/>
</dbReference>
<dbReference type="PANTHER" id="PTHR33055">
    <property type="entry name" value="TRANSPOSASE FOR INSERTION SEQUENCE ELEMENT IS1111A"/>
    <property type="match status" value="1"/>
</dbReference>
<dbReference type="InterPro" id="IPR002525">
    <property type="entry name" value="Transp_IS110-like_N"/>
</dbReference>
<dbReference type="Pfam" id="PF02371">
    <property type="entry name" value="Transposase_20"/>
    <property type="match status" value="1"/>
</dbReference>
<dbReference type="Proteomes" id="UP001257627">
    <property type="component" value="Unassembled WGS sequence"/>
</dbReference>